<organism evidence="1 2">
    <name type="scientific">Geodia barretti</name>
    <name type="common">Barrett's horny sponge</name>
    <dbReference type="NCBI Taxonomy" id="519541"/>
    <lineage>
        <taxon>Eukaryota</taxon>
        <taxon>Metazoa</taxon>
        <taxon>Porifera</taxon>
        <taxon>Demospongiae</taxon>
        <taxon>Heteroscleromorpha</taxon>
        <taxon>Tetractinellida</taxon>
        <taxon>Astrophorina</taxon>
        <taxon>Geodiidae</taxon>
        <taxon>Geodia</taxon>
    </lineage>
</organism>
<comment type="caution">
    <text evidence="1">The sequence shown here is derived from an EMBL/GenBank/DDBJ whole genome shotgun (WGS) entry which is preliminary data.</text>
</comment>
<dbReference type="SUPFAM" id="SSF53187">
    <property type="entry name" value="Zn-dependent exopeptidases"/>
    <property type="match status" value="1"/>
</dbReference>
<reference evidence="1" key="1">
    <citation type="submission" date="2023-03" db="EMBL/GenBank/DDBJ databases">
        <authorList>
            <person name="Steffen K."/>
            <person name="Cardenas P."/>
        </authorList>
    </citation>
    <scope>NUCLEOTIDE SEQUENCE</scope>
</reference>
<accession>A0AA35XMW0</accession>
<dbReference type="Proteomes" id="UP001174909">
    <property type="component" value="Unassembled WGS sequence"/>
</dbReference>
<evidence type="ECO:0000313" key="1">
    <source>
        <dbReference type="EMBL" id="CAI8058450.1"/>
    </source>
</evidence>
<dbReference type="AlphaFoldDB" id="A0AA35XMW0"/>
<dbReference type="Gene3D" id="3.40.630.10">
    <property type="entry name" value="Zn peptidases"/>
    <property type="match status" value="1"/>
</dbReference>
<gene>
    <name evidence="1" type="ORF">GBAR_LOCUS31788</name>
</gene>
<dbReference type="EMBL" id="CASHTH010004520">
    <property type="protein sequence ID" value="CAI8058450.1"/>
    <property type="molecule type" value="Genomic_DNA"/>
</dbReference>
<name>A0AA35XMW0_GEOBA</name>
<keyword evidence="2" id="KW-1185">Reference proteome</keyword>
<sequence length="94" mass="10520">MYPSKCHMVYINAYTLAGGLFTGAEVRKTEEQQKVYGGLANAALDPCYHQACDTYDNVNEVIFEQMAQAAAYTLGVLMGQEDLERYLNSTSLYF</sequence>
<evidence type="ECO:0000313" key="2">
    <source>
        <dbReference type="Proteomes" id="UP001174909"/>
    </source>
</evidence>
<proteinExistence type="predicted"/>
<protein>
    <submittedName>
        <fullName evidence="1">Leupeptin-inactivating enzyme 1</fullName>
    </submittedName>
</protein>